<dbReference type="Pfam" id="PF00583">
    <property type="entry name" value="Acetyltransf_1"/>
    <property type="match status" value="1"/>
</dbReference>
<evidence type="ECO:0000313" key="2">
    <source>
        <dbReference type="EMBL" id="RAK60491.1"/>
    </source>
</evidence>
<dbReference type="OrthoDB" id="9797178at2"/>
<dbReference type="GO" id="GO:0016747">
    <property type="term" value="F:acyltransferase activity, transferring groups other than amino-acyl groups"/>
    <property type="evidence" value="ECO:0007669"/>
    <property type="project" value="InterPro"/>
</dbReference>
<keyword evidence="3" id="KW-1185">Reference proteome</keyword>
<accession>A0A328B211</accession>
<dbReference type="SUPFAM" id="SSF55729">
    <property type="entry name" value="Acyl-CoA N-acyltransferases (Nat)"/>
    <property type="match status" value="1"/>
</dbReference>
<dbReference type="EMBL" id="QFYP01000001">
    <property type="protein sequence ID" value="RAK60491.1"/>
    <property type="molecule type" value="Genomic_DNA"/>
</dbReference>
<reference evidence="3" key="1">
    <citation type="submission" date="2018-05" db="EMBL/GenBank/DDBJ databases">
        <authorList>
            <person name="Li X."/>
        </authorList>
    </citation>
    <scope>NUCLEOTIDE SEQUENCE [LARGE SCALE GENOMIC DNA]</scope>
    <source>
        <strain evidence="3">HKS-05</strain>
    </source>
</reference>
<dbReference type="InterPro" id="IPR000182">
    <property type="entry name" value="GNAT_dom"/>
</dbReference>
<organism evidence="2 3">
    <name type="scientific">Phenylobacterium hankyongense</name>
    <dbReference type="NCBI Taxonomy" id="1813876"/>
    <lineage>
        <taxon>Bacteria</taxon>
        <taxon>Pseudomonadati</taxon>
        <taxon>Pseudomonadota</taxon>
        <taxon>Alphaproteobacteria</taxon>
        <taxon>Caulobacterales</taxon>
        <taxon>Caulobacteraceae</taxon>
        <taxon>Phenylobacterium</taxon>
    </lineage>
</organism>
<protein>
    <submittedName>
        <fullName evidence="2">N-acetyltransferase</fullName>
    </submittedName>
</protein>
<dbReference type="PANTHER" id="PTHR43617:SF2">
    <property type="entry name" value="UPF0039 PROTEIN SLL0451"/>
    <property type="match status" value="1"/>
</dbReference>
<evidence type="ECO:0000313" key="3">
    <source>
        <dbReference type="Proteomes" id="UP000249842"/>
    </source>
</evidence>
<gene>
    <name evidence="2" type="ORF">DJ021_12095</name>
</gene>
<dbReference type="InterPro" id="IPR050276">
    <property type="entry name" value="MshD_Acetyltransferase"/>
</dbReference>
<dbReference type="Proteomes" id="UP000249842">
    <property type="component" value="Unassembled WGS sequence"/>
</dbReference>
<name>A0A328B211_9CAUL</name>
<sequence length="161" mass="16780">MIRYARPADHAAIDAVVSAAFGQADEARLVARLRADGDALFEMVAEQAGEVVGHVMFSRLWADRDEMFAALAPLAVRPEAQRAGLGSGLVRAGLEMAKEFGAHGVLVLGDPAFYPRFGFSAAAAAQVSAPYAGQPAFMALALEPGAFDAPVSVAYPDAFVG</sequence>
<dbReference type="InterPro" id="IPR016181">
    <property type="entry name" value="Acyl_CoA_acyltransferase"/>
</dbReference>
<proteinExistence type="predicted"/>
<keyword evidence="2" id="KW-0808">Transferase</keyword>
<dbReference type="Gene3D" id="3.40.630.30">
    <property type="match status" value="1"/>
</dbReference>
<feature type="domain" description="N-acetyltransferase" evidence="1">
    <location>
        <begin position="1"/>
        <end position="143"/>
    </location>
</feature>
<dbReference type="RefSeq" id="WP_111457784.1">
    <property type="nucleotide sequence ID" value="NZ_QFYP01000001.1"/>
</dbReference>
<dbReference type="PROSITE" id="PS51186">
    <property type="entry name" value="GNAT"/>
    <property type="match status" value="1"/>
</dbReference>
<evidence type="ECO:0000259" key="1">
    <source>
        <dbReference type="PROSITE" id="PS51186"/>
    </source>
</evidence>
<dbReference type="AlphaFoldDB" id="A0A328B211"/>
<dbReference type="PANTHER" id="PTHR43617">
    <property type="entry name" value="L-AMINO ACID N-ACETYLTRANSFERASE"/>
    <property type="match status" value="1"/>
</dbReference>
<comment type="caution">
    <text evidence="2">The sequence shown here is derived from an EMBL/GenBank/DDBJ whole genome shotgun (WGS) entry which is preliminary data.</text>
</comment>
<dbReference type="CDD" id="cd04301">
    <property type="entry name" value="NAT_SF"/>
    <property type="match status" value="1"/>
</dbReference>